<feature type="transmembrane region" description="Helical" evidence="1">
    <location>
        <begin position="21"/>
        <end position="40"/>
    </location>
</feature>
<reference evidence="2" key="1">
    <citation type="submission" date="2022-08" db="EMBL/GenBank/DDBJ databases">
        <authorList>
            <consortium name="DOE Joint Genome Institute"/>
            <person name="Min B."/>
            <person name="Riley R."/>
            <person name="Sierra-Patev S."/>
            <person name="Naranjo-Ortiz M."/>
            <person name="Looney B."/>
            <person name="Konkel Z."/>
            <person name="Slot J.C."/>
            <person name="Sakamoto Y."/>
            <person name="Steenwyk J.L."/>
            <person name="Rokas A."/>
            <person name="Carro J."/>
            <person name="Camarero S."/>
            <person name="Ferreira P."/>
            <person name="Molpeceres G."/>
            <person name="Ruiz-Duenas F.J."/>
            <person name="Serrano A."/>
            <person name="Henrissat B."/>
            <person name="Drula E."/>
            <person name="Hughes K.W."/>
            <person name="Mata J.L."/>
            <person name="Ishikawa N.K."/>
            <person name="Vargas-Isla R."/>
            <person name="Ushijima S."/>
            <person name="Smith C.A."/>
            <person name="Ahrendt S."/>
            <person name="Andreopoulos W."/>
            <person name="He G."/>
            <person name="Labutti K."/>
            <person name="Lipzen A."/>
            <person name="Ng V."/>
            <person name="Sandor L."/>
            <person name="Barry K."/>
            <person name="Martinez A.T."/>
            <person name="Xiao Y."/>
            <person name="Gibbons J.G."/>
            <person name="Terashima K."/>
            <person name="Hibbett D.S."/>
            <person name="Grigoriev I.V."/>
        </authorList>
    </citation>
    <scope>NUCLEOTIDE SEQUENCE</scope>
    <source>
        <strain evidence="2">TFB7829</strain>
    </source>
</reference>
<dbReference type="Proteomes" id="UP001163850">
    <property type="component" value="Unassembled WGS sequence"/>
</dbReference>
<proteinExistence type="predicted"/>
<comment type="caution">
    <text evidence="2">The sequence shown here is derived from an EMBL/GenBank/DDBJ whole genome shotgun (WGS) entry which is preliminary data.</text>
</comment>
<evidence type="ECO:0000256" key="1">
    <source>
        <dbReference type="SAM" id="Phobius"/>
    </source>
</evidence>
<sequence length="80" mass="9142">MLGMGLVTMYLRWTVGIMLDVVFLFVNGMFLFSFVFLSFGDTDDHYYAYMLWVTLVLSRLAKYLVGVMHGKGEKGTAAVW</sequence>
<dbReference type="EMBL" id="MU802035">
    <property type="protein sequence ID" value="KAJ3983074.1"/>
    <property type="molecule type" value="Genomic_DNA"/>
</dbReference>
<dbReference type="AlphaFoldDB" id="A0AA38PWJ4"/>
<feature type="transmembrane region" description="Helical" evidence="1">
    <location>
        <begin position="46"/>
        <end position="65"/>
    </location>
</feature>
<protein>
    <submittedName>
        <fullName evidence="2">Uncharacterized protein</fullName>
    </submittedName>
</protein>
<name>A0AA38PWJ4_9AGAR</name>
<organism evidence="2 3">
    <name type="scientific">Lentinula detonsa</name>
    <dbReference type="NCBI Taxonomy" id="2804962"/>
    <lineage>
        <taxon>Eukaryota</taxon>
        <taxon>Fungi</taxon>
        <taxon>Dikarya</taxon>
        <taxon>Basidiomycota</taxon>
        <taxon>Agaricomycotina</taxon>
        <taxon>Agaricomycetes</taxon>
        <taxon>Agaricomycetidae</taxon>
        <taxon>Agaricales</taxon>
        <taxon>Marasmiineae</taxon>
        <taxon>Omphalotaceae</taxon>
        <taxon>Lentinula</taxon>
    </lineage>
</organism>
<keyword evidence="1" id="KW-0812">Transmembrane</keyword>
<gene>
    <name evidence="2" type="ORF">F5890DRAFT_1525339</name>
</gene>
<evidence type="ECO:0000313" key="3">
    <source>
        <dbReference type="Proteomes" id="UP001163850"/>
    </source>
</evidence>
<evidence type="ECO:0000313" key="2">
    <source>
        <dbReference type="EMBL" id="KAJ3983074.1"/>
    </source>
</evidence>
<keyword evidence="1" id="KW-1133">Transmembrane helix</keyword>
<accession>A0AA38PWJ4</accession>
<keyword evidence="1" id="KW-0472">Membrane</keyword>